<proteinExistence type="predicted"/>
<protein>
    <submittedName>
        <fullName evidence="9">2Fe-2S iron-sulfur cluster-binding protein</fullName>
    </submittedName>
</protein>
<keyword evidence="3" id="KW-0408">Iron</keyword>
<feature type="compositionally biased region" description="Low complexity" evidence="5">
    <location>
        <begin position="31"/>
        <end position="41"/>
    </location>
</feature>
<dbReference type="SMART" id="SM00926">
    <property type="entry name" value="Molybdop_Fe4S4"/>
    <property type="match status" value="1"/>
</dbReference>
<evidence type="ECO:0000259" key="8">
    <source>
        <dbReference type="PROSITE" id="PS51669"/>
    </source>
</evidence>
<feature type="domain" description="4Fe-4S ferredoxin-type" evidence="7">
    <location>
        <begin position="251"/>
        <end position="274"/>
    </location>
</feature>
<dbReference type="Gene3D" id="2.20.25.90">
    <property type="entry name" value="ADC-like domains"/>
    <property type="match status" value="1"/>
</dbReference>
<feature type="domain" description="2Fe-2S ferredoxin-type" evidence="6">
    <location>
        <begin position="90"/>
        <end position="172"/>
    </location>
</feature>
<keyword evidence="2" id="KW-0479">Metal-binding</keyword>
<name>A0ABU8N9R5_9PSEU</name>
<dbReference type="Gene3D" id="3.10.20.740">
    <property type="match status" value="1"/>
</dbReference>
<dbReference type="EMBL" id="JBBEGL010000006">
    <property type="protein sequence ID" value="MEJ2889151.1"/>
    <property type="molecule type" value="Genomic_DNA"/>
</dbReference>
<dbReference type="PANTHER" id="PTHR24960:SF84">
    <property type="entry name" value="HYDROGENASE SUBUNIT"/>
    <property type="match status" value="1"/>
</dbReference>
<dbReference type="RefSeq" id="WP_337716424.1">
    <property type="nucleotide sequence ID" value="NZ_JBBEGL010000006.1"/>
</dbReference>
<dbReference type="Pfam" id="PF13510">
    <property type="entry name" value="Fer2_4"/>
    <property type="match status" value="1"/>
</dbReference>
<reference evidence="9 10" key="1">
    <citation type="submission" date="2024-03" db="EMBL/GenBank/DDBJ databases">
        <title>Actinomycetospora sp. OC33-EN06, a novel actinomycete isolated from wild orchid (Aerides multiflora).</title>
        <authorList>
            <person name="Suriyachadkun C."/>
        </authorList>
    </citation>
    <scope>NUCLEOTIDE SEQUENCE [LARGE SCALE GENOMIC DNA]</scope>
    <source>
        <strain evidence="9 10">OC33-EN06</strain>
    </source>
</reference>
<feature type="domain" description="4Fe-4S ferredoxin-type" evidence="7">
    <location>
        <begin position="295"/>
        <end position="325"/>
    </location>
</feature>
<evidence type="ECO:0000256" key="2">
    <source>
        <dbReference type="ARBA" id="ARBA00022723"/>
    </source>
</evidence>
<evidence type="ECO:0000313" key="9">
    <source>
        <dbReference type="EMBL" id="MEJ2889151.1"/>
    </source>
</evidence>
<feature type="domain" description="4Fe-4S Mo/W bis-MGD-type" evidence="8">
    <location>
        <begin position="338"/>
        <end position="393"/>
    </location>
</feature>
<sequence>MTTTGKGPAGPGGGSSAPTDEPVDGPTEASGGAAVTTAPVETGPPPGEGTDGDTDVPAPVGPTVIDPVAPERRTEERLGSGPVMLGQIRRRVTVSLDGREVRVPEGTTILGALHEEGTPEQADTPTLCWAPNMDPINACRVCVVEVEGSRTLVPSCARKCEDGMEVRTDTEKVRHSRRMVLELLTSSVDMDRASADVQRWIGDYGVDTARYGPPAAPAAAGERDRRHPGHHHAPDGATAATVAQPVKVDNDLYVRDYSRCIMCYKCVNACGTDAQFTFAIAAAGRGFDARIATEFDAPLPESACVYCGNCIGVCPTGALVSVREHELREADDWHPEEETVTTTICSFCGVGCNLELHVQQNEIVNVTSPADHSVTHGHLCIKGRFGFQHVQNF</sequence>
<dbReference type="PROSITE" id="PS51085">
    <property type="entry name" value="2FE2S_FER_2"/>
    <property type="match status" value="1"/>
</dbReference>
<dbReference type="SUPFAM" id="SSF54292">
    <property type="entry name" value="2Fe-2S ferredoxin-like"/>
    <property type="match status" value="1"/>
</dbReference>
<dbReference type="InterPro" id="IPR006963">
    <property type="entry name" value="Mopterin_OxRdtase_4Fe-4S_dom"/>
</dbReference>
<dbReference type="SUPFAM" id="SSF54862">
    <property type="entry name" value="4Fe-4S ferredoxins"/>
    <property type="match status" value="1"/>
</dbReference>
<comment type="caution">
    <text evidence="9">The sequence shown here is derived from an EMBL/GenBank/DDBJ whole genome shotgun (WGS) entry which is preliminary data.</text>
</comment>
<dbReference type="SUPFAM" id="SSF53706">
    <property type="entry name" value="Formate dehydrogenase/DMSO reductase, domains 1-3"/>
    <property type="match status" value="1"/>
</dbReference>
<dbReference type="Gene3D" id="3.30.70.20">
    <property type="match status" value="1"/>
</dbReference>
<dbReference type="PROSITE" id="PS51669">
    <property type="entry name" value="4FE4S_MOW_BIS_MGD"/>
    <property type="match status" value="1"/>
</dbReference>
<dbReference type="PROSITE" id="PS00551">
    <property type="entry name" value="MOLYBDOPTERIN_PROK_1"/>
    <property type="match status" value="1"/>
</dbReference>
<accession>A0ABU8N9R5</accession>
<dbReference type="InterPro" id="IPR054351">
    <property type="entry name" value="NADH_UbQ_OxRdtase_ferredoxin"/>
</dbReference>
<feature type="compositionally biased region" description="Basic and acidic residues" evidence="5">
    <location>
        <begin position="69"/>
        <end position="78"/>
    </location>
</feature>
<dbReference type="PANTHER" id="PTHR24960">
    <property type="entry name" value="PHOTOSYSTEM I IRON-SULFUR CENTER-RELATED"/>
    <property type="match status" value="1"/>
</dbReference>
<keyword evidence="1" id="KW-0004">4Fe-4S</keyword>
<keyword evidence="4" id="KW-0411">Iron-sulfur</keyword>
<evidence type="ECO:0000256" key="3">
    <source>
        <dbReference type="ARBA" id="ARBA00023004"/>
    </source>
</evidence>
<dbReference type="Pfam" id="PF22117">
    <property type="entry name" value="Fer4_Nqo3"/>
    <property type="match status" value="1"/>
</dbReference>
<dbReference type="InterPro" id="IPR050157">
    <property type="entry name" value="PSI_iron-sulfur_center"/>
</dbReference>
<evidence type="ECO:0000256" key="4">
    <source>
        <dbReference type="ARBA" id="ARBA00023014"/>
    </source>
</evidence>
<dbReference type="InterPro" id="IPR001041">
    <property type="entry name" value="2Fe-2S_ferredoxin-type"/>
</dbReference>
<evidence type="ECO:0000259" key="6">
    <source>
        <dbReference type="PROSITE" id="PS51085"/>
    </source>
</evidence>
<feature type="region of interest" description="Disordered" evidence="5">
    <location>
        <begin position="1"/>
        <end position="80"/>
    </location>
</feature>
<dbReference type="PROSITE" id="PS51379">
    <property type="entry name" value="4FE4S_FER_2"/>
    <property type="match status" value="2"/>
</dbReference>
<evidence type="ECO:0000256" key="5">
    <source>
        <dbReference type="SAM" id="MobiDB-lite"/>
    </source>
</evidence>
<dbReference type="Pfam" id="PF04879">
    <property type="entry name" value="Molybdop_Fe4S4"/>
    <property type="match status" value="1"/>
</dbReference>
<organism evidence="9 10">
    <name type="scientific">Actinomycetospora aeridis</name>
    <dbReference type="NCBI Taxonomy" id="3129231"/>
    <lineage>
        <taxon>Bacteria</taxon>
        <taxon>Bacillati</taxon>
        <taxon>Actinomycetota</taxon>
        <taxon>Actinomycetes</taxon>
        <taxon>Pseudonocardiales</taxon>
        <taxon>Pseudonocardiaceae</taxon>
        <taxon>Actinomycetospora</taxon>
    </lineage>
</organism>
<evidence type="ECO:0000313" key="10">
    <source>
        <dbReference type="Proteomes" id="UP001370100"/>
    </source>
</evidence>
<dbReference type="CDD" id="cd00207">
    <property type="entry name" value="fer2"/>
    <property type="match status" value="1"/>
</dbReference>
<keyword evidence="10" id="KW-1185">Reference proteome</keyword>
<feature type="region of interest" description="Disordered" evidence="5">
    <location>
        <begin position="212"/>
        <end position="239"/>
    </location>
</feature>
<dbReference type="InterPro" id="IPR036010">
    <property type="entry name" value="2Fe-2S_ferredoxin-like_sf"/>
</dbReference>
<gene>
    <name evidence="9" type="ORF">WCD41_22015</name>
</gene>
<evidence type="ECO:0000259" key="7">
    <source>
        <dbReference type="PROSITE" id="PS51379"/>
    </source>
</evidence>
<dbReference type="Proteomes" id="UP001370100">
    <property type="component" value="Unassembled WGS sequence"/>
</dbReference>
<dbReference type="InterPro" id="IPR017900">
    <property type="entry name" value="4Fe4S_Fe_S_CS"/>
</dbReference>
<dbReference type="PROSITE" id="PS00198">
    <property type="entry name" value="4FE4S_FER_1"/>
    <property type="match status" value="1"/>
</dbReference>
<dbReference type="InterPro" id="IPR017896">
    <property type="entry name" value="4Fe4S_Fe-S-bd"/>
</dbReference>
<evidence type="ECO:0000256" key="1">
    <source>
        <dbReference type="ARBA" id="ARBA00022485"/>
    </source>
</evidence>
<dbReference type="InterPro" id="IPR027467">
    <property type="entry name" value="MopterinOxRdtase_cofactor_BS"/>
</dbReference>